<name>A0A2V2YZG0_9BACL</name>
<feature type="compositionally biased region" description="Polar residues" evidence="1">
    <location>
        <begin position="1"/>
        <end position="20"/>
    </location>
</feature>
<protein>
    <submittedName>
        <fullName evidence="3">DNA-directed RNA polymerase subunit beta</fullName>
    </submittedName>
</protein>
<feature type="compositionally biased region" description="Polar residues" evidence="1">
    <location>
        <begin position="46"/>
        <end position="55"/>
    </location>
</feature>
<dbReference type="EMBL" id="QGTQ01000001">
    <property type="protein sequence ID" value="PWW08383.1"/>
    <property type="molecule type" value="Genomic_DNA"/>
</dbReference>
<keyword evidence="2" id="KW-0812">Transmembrane</keyword>
<feature type="compositionally biased region" description="Basic and acidic residues" evidence="1">
    <location>
        <begin position="26"/>
        <end position="45"/>
    </location>
</feature>
<reference evidence="3 4" key="1">
    <citation type="submission" date="2018-05" db="EMBL/GenBank/DDBJ databases">
        <title>Genomic Encyclopedia of Type Strains, Phase III (KMG-III): the genomes of soil and plant-associated and newly described type strains.</title>
        <authorList>
            <person name="Whitman W."/>
        </authorList>
    </citation>
    <scope>NUCLEOTIDE SEQUENCE [LARGE SCALE GENOMIC DNA]</scope>
    <source>
        <strain evidence="3 4">CECT 5696</strain>
    </source>
</reference>
<dbReference type="InterPro" id="IPR024596">
    <property type="entry name" value="RNApol_su_b/EpuA"/>
</dbReference>
<proteinExistence type="predicted"/>
<dbReference type="Proteomes" id="UP000246635">
    <property type="component" value="Unassembled WGS sequence"/>
</dbReference>
<dbReference type="GO" id="GO:0000428">
    <property type="term" value="C:DNA-directed RNA polymerase complex"/>
    <property type="evidence" value="ECO:0007669"/>
    <property type="project" value="UniProtKB-KW"/>
</dbReference>
<dbReference type="RefSeq" id="WP_245946465.1">
    <property type="nucleotide sequence ID" value="NZ_CP054613.1"/>
</dbReference>
<feature type="region of interest" description="Disordered" evidence="1">
    <location>
        <begin position="1"/>
        <end position="63"/>
    </location>
</feature>
<sequence>MSNDWQPTTIQGSRSSNMRTSAAKAEGARRTPVQERSVSDDKPSERPQSAKSSGKQVKRRKKRNPVLRVLRWFVVPVLLFWAIVAGMYVGYTVLGHQPKGEVFQLETWKHVYDLMFSNE</sequence>
<gene>
    <name evidence="3" type="ORF">DFQ01_101104</name>
</gene>
<evidence type="ECO:0000313" key="4">
    <source>
        <dbReference type="Proteomes" id="UP000246635"/>
    </source>
</evidence>
<evidence type="ECO:0000313" key="3">
    <source>
        <dbReference type="EMBL" id="PWW08383.1"/>
    </source>
</evidence>
<keyword evidence="4" id="KW-1185">Reference proteome</keyword>
<evidence type="ECO:0000256" key="1">
    <source>
        <dbReference type="SAM" id="MobiDB-lite"/>
    </source>
</evidence>
<accession>A0A2V2YZG0</accession>
<keyword evidence="3" id="KW-0240">DNA-directed RNA polymerase</keyword>
<dbReference type="AlphaFoldDB" id="A0A2V2YZG0"/>
<feature type="transmembrane region" description="Helical" evidence="2">
    <location>
        <begin position="69"/>
        <end position="91"/>
    </location>
</feature>
<evidence type="ECO:0000256" key="2">
    <source>
        <dbReference type="SAM" id="Phobius"/>
    </source>
</evidence>
<keyword evidence="2" id="KW-0472">Membrane</keyword>
<comment type="caution">
    <text evidence="3">The sequence shown here is derived from an EMBL/GenBank/DDBJ whole genome shotgun (WGS) entry which is preliminary data.</text>
</comment>
<keyword evidence="2" id="KW-1133">Transmembrane helix</keyword>
<keyword evidence="3" id="KW-0804">Transcription</keyword>
<dbReference type="Pfam" id="PF11772">
    <property type="entry name" value="EpuA"/>
    <property type="match status" value="1"/>
</dbReference>
<organism evidence="3 4">
    <name type="scientific">Paenibacillus cellulosilyticus</name>
    <dbReference type="NCBI Taxonomy" id="375489"/>
    <lineage>
        <taxon>Bacteria</taxon>
        <taxon>Bacillati</taxon>
        <taxon>Bacillota</taxon>
        <taxon>Bacilli</taxon>
        <taxon>Bacillales</taxon>
        <taxon>Paenibacillaceae</taxon>
        <taxon>Paenibacillus</taxon>
    </lineage>
</organism>